<protein>
    <submittedName>
        <fullName evidence="2">Glycerophosphodiester phosphodiesterase</fullName>
    </submittedName>
</protein>
<dbReference type="Pfam" id="PF03009">
    <property type="entry name" value="GDPD"/>
    <property type="match status" value="1"/>
</dbReference>
<comment type="caution">
    <text evidence="2">The sequence shown here is derived from an EMBL/GenBank/DDBJ whole genome shotgun (WGS) entry which is preliminary data.</text>
</comment>
<dbReference type="EMBL" id="JBHUOZ010000003">
    <property type="protein sequence ID" value="MFD2921043.1"/>
    <property type="molecule type" value="Genomic_DNA"/>
</dbReference>
<sequence length="271" mass="30650">MRLLLSFLSVVILLSACQSSQKISSKRTAMSFAKNKVIAHRGAFKKNNLPENSIAALQHAILLGCAGAEFDVHRTADDSLVINHDHTFFGKDIERSSYADLVTKLLPNGEKLPTLREYLEKGMQQKHTRLVLEIKPSNVSKERAVVTAEKVVALVKELKAEQWITYISFDFDVLLTIKKLEKDAPTQYLNGEKSPKELKDAGIEGADYHYSVFKKNPDWIKEAKTLGIVLNAWTVNAIADMDWLLSEGFDMITTNEPELLFEREKLFQLKK</sequence>
<organism evidence="2 3">
    <name type="scientific">Terrimonas rubra</name>
    <dbReference type="NCBI Taxonomy" id="1035890"/>
    <lineage>
        <taxon>Bacteria</taxon>
        <taxon>Pseudomonadati</taxon>
        <taxon>Bacteroidota</taxon>
        <taxon>Chitinophagia</taxon>
        <taxon>Chitinophagales</taxon>
        <taxon>Chitinophagaceae</taxon>
        <taxon>Terrimonas</taxon>
    </lineage>
</organism>
<dbReference type="Proteomes" id="UP001597511">
    <property type="component" value="Unassembled WGS sequence"/>
</dbReference>
<dbReference type="PANTHER" id="PTHR46211">
    <property type="entry name" value="GLYCEROPHOSPHORYL DIESTER PHOSPHODIESTERASE"/>
    <property type="match status" value="1"/>
</dbReference>
<gene>
    <name evidence="2" type="ORF">ACFS6H_15060</name>
</gene>
<dbReference type="SUPFAM" id="SSF51695">
    <property type="entry name" value="PLC-like phosphodiesterases"/>
    <property type="match status" value="1"/>
</dbReference>
<name>A0ABW6A6S2_9BACT</name>
<keyword evidence="3" id="KW-1185">Reference proteome</keyword>
<dbReference type="RefSeq" id="WP_386100580.1">
    <property type="nucleotide sequence ID" value="NZ_JBHUOZ010000003.1"/>
</dbReference>
<dbReference type="Gene3D" id="3.20.20.190">
    <property type="entry name" value="Phosphatidylinositol (PI) phosphodiesterase"/>
    <property type="match status" value="1"/>
</dbReference>
<reference evidence="3" key="1">
    <citation type="journal article" date="2019" name="Int. J. Syst. Evol. Microbiol.">
        <title>The Global Catalogue of Microorganisms (GCM) 10K type strain sequencing project: providing services to taxonomists for standard genome sequencing and annotation.</title>
        <authorList>
            <consortium name="The Broad Institute Genomics Platform"/>
            <consortium name="The Broad Institute Genome Sequencing Center for Infectious Disease"/>
            <person name="Wu L."/>
            <person name="Ma J."/>
        </authorList>
    </citation>
    <scope>NUCLEOTIDE SEQUENCE [LARGE SCALE GENOMIC DNA]</scope>
    <source>
        <strain evidence="3">KCTC 23299</strain>
    </source>
</reference>
<proteinExistence type="predicted"/>
<evidence type="ECO:0000313" key="3">
    <source>
        <dbReference type="Proteomes" id="UP001597511"/>
    </source>
</evidence>
<evidence type="ECO:0000259" key="1">
    <source>
        <dbReference type="PROSITE" id="PS51704"/>
    </source>
</evidence>
<dbReference type="PROSITE" id="PS51704">
    <property type="entry name" value="GP_PDE"/>
    <property type="match status" value="1"/>
</dbReference>
<dbReference type="PANTHER" id="PTHR46211:SF1">
    <property type="entry name" value="GLYCEROPHOSPHODIESTER PHOSPHODIESTERASE, CYTOPLASMIC"/>
    <property type="match status" value="1"/>
</dbReference>
<dbReference type="InterPro" id="IPR030395">
    <property type="entry name" value="GP_PDE_dom"/>
</dbReference>
<feature type="domain" description="GP-PDE" evidence="1">
    <location>
        <begin position="35"/>
        <end position="264"/>
    </location>
</feature>
<accession>A0ABW6A6S2</accession>
<dbReference type="InterPro" id="IPR017946">
    <property type="entry name" value="PLC-like_Pdiesterase_TIM-brl"/>
</dbReference>
<dbReference type="PROSITE" id="PS51257">
    <property type="entry name" value="PROKAR_LIPOPROTEIN"/>
    <property type="match status" value="1"/>
</dbReference>
<evidence type="ECO:0000313" key="2">
    <source>
        <dbReference type="EMBL" id="MFD2921043.1"/>
    </source>
</evidence>